<dbReference type="Proteomes" id="UP000244069">
    <property type="component" value="Unassembled WGS sequence"/>
</dbReference>
<dbReference type="InterPro" id="IPR016024">
    <property type="entry name" value="ARM-type_fold"/>
</dbReference>
<evidence type="ECO:0000313" key="1">
    <source>
        <dbReference type="EMBL" id="PTX46447.1"/>
    </source>
</evidence>
<reference evidence="1 2" key="1">
    <citation type="submission" date="2018-04" db="EMBL/GenBank/DDBJ databases">
        <title>Genomic Encyclopedia of Archaeal and Bacterial Type Strains, Phase II (KMG-II): from individual species to whole genera.</title>
        <authorList>
            <person name="Goeker M."/>
        </authorList>
    </citation>
    <scope>NUCLEOTIDE SEQUENCE [LARGE SCALE GENOMIC DNA]</scope>
    <source>
        <strain evidence="1 2">DSM 29329</strain>
    </source>
</reference>
<sequence>MARGPDGTGGGAGFSLADQLFNAESLRDLADEFAVLPGFDRDAFHAEVVAGLEGRGLLERLEWIADCLEPRLPSEFPAMAEALEAAMPPPLDASRTDDDFGRFIHAVPGVLAVRHGMDHPERALDLLHAATRRFSMEFYIRPFIDAHREVTLARLGRWTEDDNYHVRRLVSEGTRPRLPWARNISLPPEVPLRFLDMLHADPTRYVTRSVANHMNDLSKVMPDRVLAHLGAWHAEGRQEKRELDWMTRHALRTAVKRGERGALDFLGYRAGAVSVRLEMPEAARIGEDLRFAVVLDAAEDLPVMVDYRLRFARPGGDAEKVFKLRATRVKAGEPMRLDKAHRLKGDATTFRLHPGPHGVTVQINGEDAAKGVFELLPAARP</sequence>
<organism evidence="1 2">
    <name type="scientific">Allosediminivita pacifica</name>
    <dbReference type="NCBI Taxonomy" id="1267769"/>
    <lineage>
        <taxon>Bacteria</taxon>
        <taxon>Pseudomonadati</taxon>
        <taxon>Pseudomonadota</taxon>
        <taxon>Alphaproteobacteria</taxon>
        <taxon>Rhodobacterales</taxon>
        <taxon>Paracoccaceae</taxon>
        <taxon>Allosediminivita</taxon>
    </lineage>
</organism>
<dbReference type="AlphaFoldDB" id="A0A2T6ARL1"/>
<evidence type="ECO:0000313" key="2">
    <source>
        <dbReference type="Proteomes" id="UP000244069"/>
    </source>
</evidence>
<dbReference type="OrthoDB" id="9797162at2"/>
<accession>A0A2T6ARL1</accession>
<dbReference type="SUPFAM" id="SSF48371">
    <property type="entry name" value="ARM repeat"/>
    <property type="match status" value="1"/>
</dbReference>
<dbReference type="Gene3D" id="1.25.40.290">
    <property type="entry name" value="ARM repeat domains"/>
    <property type="match status" value="1"/>
</dbReference>
<keyword evidence="2" id="KW-1185">Reference proteome</keyword>
<proteinExistence type="predicted"/>
<dbReference type="RefSeq" id="WP_107977261.1">
    <property type="nucleotide sequence ID" value="NZ_BMEZ01000017.1"/>
</dbReference>
<gene>
    <name evidence="1" type="ORF">C8N44_11622</name>
</gene>
<protein>
    <submittedName>
        <fullName evidence="1">3-methyladenine DNA glycosylase AlkC</fullName>
    </submittedName>
</protein>
<name>A0A2T6ARL1_9RHOB</name>
<comment type="caution">
    <text evidence="1">The sequence shown here is derived from an EMBL/GenBank/DDBJ whole genome shotgun (WGS) entry which is preliminary data.</text>
</comment>
<dbReference type="EMBL" id="QBKN01000016">
    <property type="protein sequence ID" value="PTX46447.1"/>
    <property type="molecule type" value="Genomic_DNA"/>
</dbReference>